<dbReference type="InterPro" id="IPR017946">
    <property type="entry name" value="PLC-like_Pdiesterase_TIM-brl"/>
</dbReference>
<protein>
    <submittedName>
        <fullName evidence="2">Glycerophosphodiester phosphodiesterase</fullName>
    </submittedName>
</protein>
<dbReference type="GeneID" id="300654533"/>
<dbReference type="GO" id="GO:0008081">
    <property type="term" value="F:phosphoric diester hydrolase activity"/>
    <property type="evidence" value="ECO:0007669"/>
    <property type="project" value="InterPro"/>
</dbReference>
<evidence type="ECO:0000259" key="1">
    <source>
        <dbReference type="PROSITE" id="PS51704"/>
    </source>
</evidence>
<dbReference type="PANTHER" id="PTHR43805">
    <property type="entry name" value="GLYCEROPHOSPHORYL DIESTER PHOSPHODIESTERASE"/>
    <property type="match status" value="1"/>
</dbReference>
<reference evidence="2 3" key="1">
    <citation type="journal article" date="2016" name="Int. J. Syst. Evol. Microbiol.">
        <title>Pyruvatibacter mobilis gen. nov., sp. nov., a marine bacterium from the culture broth of Picochlorum sp. 122.</title>
        <authorList>
            <person name="Wang G."/>
            <person name="Tang M."/>
            <person name="Wu H."/>
            <person name="Dai S."/>
            <person name="Li T."/>
            <person name="Chen C."/>
            <person name="He H."/>
            <person name="Fan J."/>
            <person name="Xiang W."/>
            <person name="Li X."/>
        </authorList>
    </citation>
    <scope>NUCLEOTIDE SEQUENCE [LARGE SCALE GENOMIC DNA]</scope>
    <source>
        <strain evidence="2 3">GYP-11</strain>
    </source>
</reference>
<comment type="caution">
    <text evidence="2">The sequence shown here is derived from an EMBL/GenBank/DDBJ whole genome shotgun (WGS) entry which is preliminary data.</text>
</comment>
<dbReference type="CDD" id="cd08561">
    <property type="entry name" value="GDPD_cytoplasmic_ScUgpQ2_like"/>
    <property type="match status" value="1"/>
</dbReference>
<sequence>MSRPARFAYLEHDGLLAFAHRGGAGDYPENSMHAFEAAVKLGYRYIETDAYATRDGVLLSFHDDRLDRVTDKQGAIKELDYAQVRDARIDGSEPIPLMEDLLGSFPDTRFNIDPKHDSAVAPLIEVIRRTNAVERVGIGSFSGKRLTQMRDTLGPKLCTSVGPWDALRVRLAAYGLPMGGFSRPGCVQFPEKQWGIPLVDADTVALCHSHDLQVHVWTIDEPQDMNRLIDLGVDGLMTDRPAVLKEVLQARGLWA</sequence>
<keyword evidence="3" id="KW-1185">Reference proteome</keyword>
<accession>A0A845QCD4</accession>
<dbReference type="EMBL" id="WXYQ01000006">
    <property type="protein sequence ID" value="NBG95830.1"/>
    <property type="molecule type" value="Genomic_DNA"/>
</dbReference>
<dbReference type="PANTHER" id="PTHR43805:SF1">
    <property type="entry name" value="GP-PDE DOMAIN-CONTAINING PROTEIN"/>
    <property type="match status" value="1"/>
</dbReference>
<dbReference type="Proteomes" id="UP000470384">
    <property type="component" value="Unassembled WGS sequence"/>
</dbReference>
<dbReference type="Gene3D" id="3.20.20.190">
    <property type="entry name" value="Phosphatidylinositol (PI) phosphodiesterase"/>
    <property type="match status" value="1"/>
</dbReference>
<gene>
    <name evidence="2" type="ORF">GTQ45_08795</name>
</gene>
<dbReference type="AlphaFoldDB" id="A0A845QCD4"/>
<dbReference type="PROSITE" id="PS51704">
    <property type="entry name" value="GP_PDE"/>
    <property type="match status" value="1"/>
</dbReference>
<feature type="domain" description="GP-PDE" evidence="1">
    <location>
        <begin position="15"/>
        <end position="248"/>
    </location>
</feature>
<dbReference type="Pfam" id="PF03009">
    <property type="entry name" value="GDPD"/>
    <property type="match status" value="1"/>
</dbReference>
<dbReference type="GO" id="GO:0006629">
    <property type="term" value="P:lipid metabolic process"/>
    <property type="evidence" value="ECO:0007669"/>
    <property type="project" value="InterPro"/>
</dbReference>
<name>A0A845QCD4_9HYPH</name>
<organism evidence="2 3">
    <name type="scientific">Pyruvatibacter mobilis</name>
    <dbReference type="NCBI Taxonomy" id="1712261"/>
    <lineage>
        <taxon>Bacteria</taxon>
        <taxon>Pseudomonadati</taxon>
        <taxon>Pseudomonadota</taxon>
        <taxon>Alphaproteobacteria</taxon>
        <taxon>Hyphomicrobiales</taxon>
        <taxon>Parvibaculaceae</taxon>
        <taxon>Pyruvatibacter</taxon>
    </lineage>
</organism>
<evidence type="ECO:0000313" key="2">
    <source>
        <dbReference type="EMBL" id="NBG95830.1"/>
    </source>
</evidence>
<proteinExistence type="predicted"/>
<dbReference type="OrthoDB" id="9795622at2"/>
<dbReference type="InterPro" id="IPR030395">
    <property type="entry name" value="GP_PDE_dom"/>
</dbReference>
<dbReference type="SUPFAM" id="SSF51695">
    <property type="entry name" value="PLC-like phosphodiesterases"/>
    <property type="match status" value="1"/>
</dbReference>
<dbReference type="RefSeq" id="WP_160587719.1">
    <property type="nucleotide sequence ID" value="NZ_BMHN01000001.1"/>
</dbReference>
<evidence type="ECO:0000313" key="3">
    <source>
        <dbReference type="Proteomes" id="UP000470384"/>
    </source>
</evidence>